<evidence type="ECO:0000256" key="3">
    <source>
        <dbReference type="ARBA" id="ARBA00022448"/>
    </source>
</evidence>
<feature type="transmembrane region" description="Helical" evidence="9">
    <location>
        <begin position="47"/>
        <end position="68"/>
    </location>
</feature>
<feature type="transmembrane region" description="Helical" evidence="9">
    <location>
        <begin position="409"/>
        <end position="428"/>
    </location>
</feature>
<sequence length="564" mass="59215">MAERNGGRVPTDLAVIARDIGSLLLMEAGLMTLSVLVALGFREFHAALGFLVAGGVTALAGGLANRRFADAPGPKMKHGMVIAAGGWLMVAVFGALPLFFTAWLTPPAVMDAFVPAAADASSWEPIGVGGTATLSSLAYFRDPLHAVFESMSGWTGSGLTMAIHEPSLPRAVQWWRSFIQWVGGVGVIVLTVSILSRPGSGSYALYRSEAREQKIHPSVVSTVRTVWKLVVGYTLLAFATLFVAIRASGSAYAESLSLGETAWQALNHAMTGLTTGGFSVTDNSIATYGSPLVEAALLPIMILGAIAFPVHYVVLRDRSPRELARDLQTRWLFALLGAGVVVLSAQNVASVPVVSGAFATESFLSFPVPLLDGAGLDAVRDSTFQWISAMSATGFQSAPIGDWVAGAKVMVVGAMVLGGAAGSTVGGIKIVRGYTVARGIAWQFSRVFLPKSAVVTARIGDRTLDRETMEREFGEAAIVTLLWLVALVVGSLVLVNVAGPEFGYADALFEVASAQGNVGLSSGITGPSMSPLAEGMFVLNMWIGRLEIIPVLVFVRAVLYGLNP</sequence>
<dbReference type="RefSeq" id="WP_050024014.1">
    <property type="nucleotide sequence ID" value="NZ_JNFH02000013.1"/>
</dbReference>
<feature type="transmembrane region" description="Helical" evidence="9">
    <location>
        <begin position="327"/>
        <end position="345"/>
    </location>
</feature>
<feature type="transmembrane region" description="Helical" evidence="9">
    <location>
        <begin position="178"/>
        <end position="206"/>
    </location>
</feature>
<evidence type="ECO:0000256" key="8">
    <source>
        <dbReference type="ARBA" id="ARBA00023136"/>
    </source>
</evidence>
<protein>
    <submittedName>
        <fullName evidence="10">Potassium transporter Trk</fullName>
    </submittedName>
</protein>
<dbReference type="Proteomes" id="UP000053331">
    <property type="component" value="Unassembled WGS sequence"/>
</dbReference>
<dbReference type="InterPro" id="IPR003445">
    <property type="entry name" value="Cat_transpt"/>
</dbReference>
<evidence type="ECO:0000256" key="9">
    <source>
        <dbReference type="SAM" id="Phobius"/>
    </source>
</evidence>
<organism evidence="10 11">
    <name type="scientific">Halorubrum saccharovorum</name>
    <dbReference type="NCBI Taxonomy" id="2248"/>
    <lineage>
        <taxon>Archaea</taxon>
        <taxon>Methanobacteriati</taxon>
        <taxon>Methanobacteriota</taxon>
        <taxon>Stenosarchaea group</taxon>
        <taxon>Halobacteria</taxon>
        <taxon>Halobacteriales</taxon>
        <taxon>Haloferacaceae</taxon>
        <taxon>Halorubrum</taxon>
    </lineage>
</organism>
<evidence type="ECO:0000256" key="2">
    <source>
        <dbReference type="ARBA" id="ARBA00009137"/>
    </source>
</evidence>
<gene>
    <name evidence="10" type="ORF">FK85_25225</name>
</gene>
<feature type="transmembrane region" description="Helical" evidence="9">
    <location>
        <begin position="296"/>
        <end position="315"/>
    </location>
</feature>
<keyword evidence="6 9" id="KW-1133">Transmembrane helix</keyword>
<evidence type="ECO:0000256" key="4">
    <source>
        <dbReference type="ARBA" id="ARBA00022475"/>
    </source>
</evidence>
<accession>A0A0F8D6D5</accession>
<comment type="caution">
    <text evidence="10">The sequence shown here is derived from an EMBL/GenBank/DDBJ whole genome shotgun (WGS) entry which is preliminary data.</text>
</comment>
<evidence type="ECO:0000256" key="6">
    <source>
        <dbReference type="ARBA" id="ARBA00022989"/>
    </source>
</evidence>
<dbReference type="PANTHER" id="PTHR32024">
    <property type="entry name" value="TRK SYSTEM POTASSIUM UPTAKE PROTEIN TRKG-RELATED"/>
    <property type="match status" value="1"/>
</dbReference>
<evidence type="ECO:0000256" key="7">
    <source>
        <dbReference type="ARBA" id="ARBA00023065"/>
    </source>
</evidence>
<dbReference type="OrthoDB" id="111943at2157"/>
<keyword evidence="5 9" id="KW-0812">Transmembrane</keyword>
<keyword evidence="7" id="KW-0406">Ion transport</keyword>
<keyword evidence="4" id="KW-1003">Cell membrane</keyword>
<dbReference type="GO" id="GO:0008324">
    <property type="term" value="F:monoatomic cation transmembrane transporter activity"/>
    <property type="evidence" value="ECO:0007669"/>
    <property type="project" value="InterPro"/>
</dbReference>
<dbReference type="EMBL" id="JNFH02000013">
    <property type="protein sequence ID" value="KKF39854.1"/>
    <property type="molecule type" value="Genomic_DNA"/>
</dbReference>
<evidence type="ECO:0000313" key="10">
    <source>
        <dbReference type="EMBL" id="KKF39854.1"/>
    </source>
</evidence>
<reference evidence="10 11" key="1">
    <citation type="journal article" date="2015" name="Genome Announc.">
        <title>Draft genome sequence of a Halorubrum H3 strain isolated from the burlinskoye salt lake (Altai Krai, Russia).</title>
        <authorList>
            <person name="Rozanov A.S."/>
            <person name="Bryanskaya A.V."/>
            <person name="Malup T.K."/>
            <person name="Kotenko A.V."/>
            <person name="Peltek S.E."/>
        </authorList>
    </citation>
    <scope>NUCLEOTIDE SEQUENCE [LARGE SCALE GENOMIC DNA]</scope>
    <source>
        <strain evidence="10 11">H3</strain>
    </source>
</reference>
<dbReference type="GO" id="GO:0030001">
    <property type="term" value="P:metal ion transport"/>
    <property type="evidence" value="ECO:0007669"/>
    <property type="project" value="UniProtKB-ARBA"/>
</dbReference>
<evidence type="ECO:0000256" key="5">
    <source>
        <dbReference type="ARBA" id="ARBA00022692"/>
    </source>
</evidence>
<comment type="subcellular location">
    <subcellularLocation>
        <location evidence="1">Cell membrane</location>
        <topology evidence="1">Multi-pass membrane protein</topology>
    </subcellularLocation>
</comment>
<comment type="similarity">
    <text evidence="2">Belongs to the TrkH potassium transport family.</text>
</comment>
<feature type="transmembrane region" description="Helical" evidence="9">
    <location>
        <begin position="80"/>
        <end position="104"/>
    </location>
</feature>
<proteinExistence type="inferred from homology"/>
<evidence type="ECO:0000313" key="11">
    <source>
        <dbReference type="Proteomes" id="UP000053331"/>
    </source>
</evidence>
<evidence type="ECO:0000256" key="1">
    <source>
        <dbReference type="ARBA" id="ARBA00004651"/>
    </source>
</evidence>
<feature type="transmembrane region" description="Helical" evidence="9">
    <location>
        <begin position="542"/>
        <end position="562"/>
    </location>
</feature>
<keyword evidence="8 9" id="KW-0472">Membrane</keyword>
<dbReference type="PANTHER" id="PTHR32024:SF2">
    <property type="entry name" value="TRK SYSTEM POTASSIUM UPTAKE PROTEIN TRKG-RELATED"/>
    <property type="match status" value="1"/>
</dbReference>
<feature type="transmembrane region" description="Helical" evidence="9">
    <location>
        <begin position="20"/>
        <end position="41"/>
    </location>
</feature>
<keyword evidence="11" id="KW-1185">Reference proteome</keyword>
<feature type="transmembrane region" description="Helical" evidence="9">
    <location>
        <begin position="476"/>
        <end position="498"/>
    </location>
</feature>
<name>A0A0F8D6D5_9EURY</name>
<feature type="transmembrane region" description="Helical" evidence="9">
    <location>
        <begin position="226"/>
        <end position="245"/>
    </location>
</feature>
<keyword evidence="3" id="KW-0813">Transport</keyword>
<dbReference type="GO" id="GO:0005886">
    <property type="term" value="C:plasma membrane"/>
    <property type="evidence" value="ECO:0007669"/>
    <property type="project" value="UniProtKB-SubCell"/>
</dbReference>
<dbReference type="AlphaFoldDB" id="A0A0F8D6D5"/>
<dbReference type="Pfam" id="PF02386">
    <property type="entry name" value="TrkH"/>
    <property type="match status" value="1"/>
</dbReference>